<protein>
    <recommendedName>
        <fullName evidence="8 9">Cell division protein FtsL</fullName>
    </recommendedName>
</protein>
<keyword evidence="4 8" id="KW-0812">Transmembrane</keyword>
<comment type="similarity">
    <text evidence="8">Belongs to the FtsL family.</text>
</comment>
<dbReference type="NCBIfam" id="TIGR02209">
    <property type="entry name" value="ftsL_broad"/>
    <property type="match status" value="1"/>
</dbReference>
<comment type="subcellular location">
    <subcellularLocation>
        <location evidence="8">Cell inner membrane</location>
        <topology evidence="8">Single-pass type II membrane protein</topology>
    </subcellularLocation>
    <subcellularLocation>
        <location evidence="1">Cell membrane</location>
        <topology evidence="1">Single-pass type II membrane protein</topology>
    </subcellularLocation>
    <text evidence="8">Localizes to the division septum where it forms a ring structure.</text>
</comment>
<evidence type="ECO:0000256" key="6">
    <source>
        <dbReference type="ARBA" id="ARBA00023136"/>
    </source>
</evidence>
<evidence type="ECO:0000256" key="7">
    <source>
        <dbReference type="ARBA" id="ARBA00023306"/>
    </source>
</evidence>
<evidence type="ECO:0000256" key="2">
    <source>
        <dbReference type="ARBA" id="ARBA00022475"/>
    </source>
</evidence>
<keyword evidence="3 8" id="KW-0132">Cell division</keyword>
<keyword evidence="6 8" id="KW-0472">Membrane</keyword>
<keyword evidence="5 8" id="KW-1133">Transmembrane helix</keyword>
<organism evidence="10 11">
    <name type="scientific">Phocoenobacter uteri</name>
    <dbReference type="NCBI Taxonomy" id="146806"/>
    <lineage>
        <taxon>Bacteria</taxon>
        <taxon>Pseudomonadati</taxon>
        <taxon>Pseudomonadota</taxon>
        <taxon>Gammaproteobacteria</taxon>
        <taxon>Pasteurellales</taxon>
        <taxon>Pasteurellaceae</taxon>
        <taxon>Phocoenobacter</taxon>
    </lineage>
</organism>
<evidence type="ECO:0000256" key="8">
    <source>
        <dbReference type="HAMAP-Rule" id="MF_00910"/>
    </source>
</evidence>
<reference evidence="10 11" key="1">
    <citation type="submission" date="2018-06" db="EMBL/GenBank/DDBJ databases">
        <authorList>
            <consortium name="Pathogen Informatics"/>
            <person name="Doyle S."/>
        </authorList>
    </citation>
    <scope>NUCLEOTIDE SEQUENCE [LARGE SCALE GENOMIC DNA]</scope>
    <source>
        <strain evidence="10 11">NCTC12872</strain>
    </source>
</reference>
<dbReference type="GO" id="GO:0043093">
    <property type="term" value="P:FtsZ-dependent cytokinesis"/>
    <property type="evidence" value="ECO:0007669"/>
    <property type="project" value="UniProtKB-UniRule"/>
</dbReference>
<accession>A0A379CBT1</accession>
<keyword evidence="11" id="KW-1185">Reference proteome</keyword>
<feature type="transmembrane region" description="Helical" evidence="8">
    <location>
        <begin position="22"/>
        <end position="41"/>
    </location>
</feature>
<dbReference type="GO" id="GO:0005886">
    <property type="term" value="C:plasma membrane"/>
    <property type="evidence" value="ECO:0007669"/>
    <property type="project" value="UniProtKB-SubCell"/>
</dbReference>
<dbReference type="PANTHER" id="PTHR37479:SF1">
    <property type="entry name" value="CELL DIVISION PROTEIN FTSL"/>
    <property type="match status" value="1"/>
</dbReference>
<evidence type="ECO:0000256" key="1">
    <source>
        <dbReference type="ARBA" id="ARBA00004401"/>
    </source>
</evidence>
<keyword evidence="7 8" id="KW-0131">Cell cycle</keyword>
<dbReference type="EMBL" id="UGTA01000001">
    <property type="protein sequence ID" value="SUB59127.1"/>
    <property type="molecule type" value="Genomic_DNA"/>
</dbReference>
<dbReference type="GO" id="GO:0032153">
    <property type="term" value="C:cell division site"/>
    <property type="evidence" value="ECO:0007669"/>
    <property type="project" value="UniProtKB-UniRule"/>
</dbReference>
<comment type="function">
    <text evidence="8">Essential cell division protein. May link together the upstream cell division proteins, which are predominantly cytoplasmic, with the downstream cell division proteins, which are predominantly periplasmic.</text>
</comment>
<evidence type="ECO:0000256" key="9">
    <source>
        <dbReference type="NCBIfam" id="TIGR02209"/>
    </source>
</evidence>
<sequence>MASERYPLRQVIFDDLINHNKLALFLLLLLTITGVVTVWLTHQTRLLISEKEHLIAYKNKLNDQYLHMQLEENNKTFKQAVEAKAKSFGMRPISKDQEIIIVE</sequence>
<dbReference type="AlphaFoldDB" id="A0A379CBT1"/>
<evidence type="ECO:0000256" key="5">
    <source>
        <dbReference type="ARBA" id="ARBA00022989"/>
    </source>
</evidence>
<evidence type="ECO:0000313" key="11">
    <source>
        <dbReference type="Proteomes" id="UP000255417"/>
    </source>
</evidence>
<dbReference type="Proteomes" id="UP000255417">
    <property type="component" value="Unassembled WGS sequence"/>
</dbReference>
<dbReference type="RefSeq" id="WP_115315618.1">
    <property type="nucleotide sequence ID" value="NZ_LWIF01000001.1"/>
</dbReference>
<comment type="subunit">
    <text evidence="8">Part of a complex composed of FtsB, FtsL and FtsQ.</text>
</comment>
<dbReference type="InterPro" id="IPR011922">
    <property type="entry name" value="Cell_div_FtsL"/>
</dbReference>
<gene>
    <name evidence="8 10" type="primary">ftsL</name>
    <name evidence="10" type="ORF">NCTC12872_01102</name>
</gene>
<dbReference type="PANTHER" id="PTHR37479">
    <property type="entry name" value="CELL DIVISION PROTEIN FTSL"/>
    <property type="match status" value="1"/>
</dbReference>
<proteinExistence type="inferred from homology"/>
<dbReference type="OrthoDB" id="5689740at2"/>
<keyword evidence="8" id="KW-0997">Cell inner membrane</keyword>
<evidence type="ECO:0000313" key="10">
    <source>
        <dbReference type="EMBL" id="SUB59127.1"/>
    </source>
</evidence>
<evidence type="ECO:0000256" key="3">
    <source>
        <dbReference type="ARBA" id="ARBA00022618"/>
    </source>
</evidence>
<dbReference type="Pfam" id="PF04999">
    <property type="entry name" value="FtsL"/>
    <property type="match status" value="1"/>
</dbReference>
<dbReference type="HAMAP" id="MF_00910">
    <property type="entry name" value="FtsL"/>
    <property type="match status" value="1"/>
</dbReference>
<evidence type="ECO:0000256" key="4">
    <source>
        <dbReference type="ARBA" id="ARBA00022692"/>
    </source>
</evidence>
<name>A0A379CBT1_9PAST</name>
<keyword evidence="2 8" id="KW-1003">Cell membrane</keyword>